<keyword evidence="2" id="KW-0413">Isomerase</keyword>
<dbReference type="GO" id="GO:0016857">
    <property type="term" value="F:racemase and epimerase activity, acting on carbohydrates and derivatives"/>
    <property type="evidence" value="ECO:0007669"/>
    <property type="project" value="InterPro"/>
</dbReference>
<accession>A0A7X9HH10</accession>
<name>A0A7X9HH10_UNCKA</name>
<dbReference type="SUPFAM" id="SSF51366">
    <property type="entry name" value="Ribulose-phoshate binding barrel"/>
    <property type="match status" value="1"/>
</dbReference>
<dbReference type="Gene3D" id="3.40.50.450">
    <property type="match status" value="1"/>
</dbReference>
<protein>
    <recommendedName>
        <fullName evidence="5">LOG family protein</fullName>
    </recommendedName>
</protein>
<sequence>MIIPVIIENSEEEIKRRSNICKNFADLIQIDITEDKYVQSSTISDLDTIIKLTRPHKIDLDLMVENPMSFLKKKYSTIQKCSHYVKQGSFTREFLTKAKKLGYLAGLGIGPETNMANIYANMDLVDYVQFYTVIPGKKEQPFERSVIHKIKDFKQKYSQIKIQVDGGVGENTILDLKNAGVEDFVVGSAIFNSSNPKQMYIKLSDMVSNPDSTKINSILDFPGKEMIKQVAILGGAAWKEDDEPYQQAFETARLLALNGYEVVNGGGPGVMEASTKGAHAGGGDVLAITYYPNKPKRHYEGRALENNFDTEVKTLDYFDRTKVMLQTTQAHIVFKGSIGTLSEFGMTWISSWIHEPHNKPIILFGDFWKEFISLIEKHMFIVKGEEKMMKICTTPQEVIDYLKSLD</sequence>
<evidence type="ECO:0008006" key="5">
    <source>
        <dbReference type="Google" id="ProtNLM"/>
    </source>
</evidence>
<dbReference type="Gene3D" id="3.20.20.70">
    <property type="entry name" value="Aldolase class I"/>
    <property type="match status" value="1"/>
</dbReference>
<dbReference type="PANTHER" id="PTHR11749">
    <property type="entry name" value="RIBULOSE-5-PHOSPHATE-3-EPIMERASE"/>
    <property type="match status" value="1"/>
</dbReference>
<dbReference type="EMBL" id="JAAZNL010000032">
    <property type="protein sequence ID" value="NMB70148.1"/>
    <property type="molecule type" value="Genomic_DNA"/>
</dbReference>
<dbReference type="InterPro" id="IPR000056">
    <property type="entry name" value="Ribul_P_3_epim-like"/>
</dbReference>
<evidence type="ECO:0000313" key="3">
    <source>
        <dbReference type="EMBL" id="NMB70148.1"/>
    </source>
</evidence>
<organism evidence="3 4">
    <name type="scientific">candidate division WWE3 bacterium</name>
    <dbReference type="NCBI Taxonomy" id="2053526"/>
    <lineage>
        <taxon>Bacteria</taxon>
        <taxon>Katanobacteria</taxon>
    </lineage>
</organism>
<keyword evidence="1" id="KW-0479">Metal-binding</keyword>
<dbReference type="GO" id="GO:0046872">
    <property type="term" value="F:metal ion binding"/>
    <property type="evidence" value="ECO:0007669"/>
    <property type="project" value="UniProtKB-KW"/>
</dbReference>
<proteinExistence type="predicted"/>
<evidence type="ECO:0000256" key="1">
    <source>
        <dbReference type="ARBA" id="ARBA00022723"/>
    </source>
</evidence>
<dbReference type="Proteomes" id="UP000526033">
    <property type="component" value="Unassembled WGS sequence"/>
</dbReference>
<dbReference type="InterPro" id="IPR011060">
    <property type="entry name" value="RibuloseP-bd_barrel"/>
</dbReference>
<dbReference type="AlphaFoldDB" id="A0A7X9HH10"/>
<dbReference type="GO" id="GO:0005975">
    <property type="term" value="P:carbohydrate metabolic process"/>
    <property type="evidence" value="ECO:0007669"/>
    <property type="project" value="InterPro"/>
</dbReference>
<comment type="caution">
    <text evidence="3">The sequence shown here is derived from an EMBL/GenBank/DDBJ whole genome shotgun (WGS) entry which is preliminary data.</text>
</comment>
<reference evidence="3 4" key="1">
    <citation type="journal article" date="2020" name="Biotechnol. Biofuels">
        <title>New insights from the biogas microbiome by comprehensive genome-resolved metagenomics of nearly 1600 species originating from multiple anaerobic digesters.</title>
        <authorList>
            <person name="Campanaro S."/>
            <person name="Treu L."/>
            <person name="Rodriguez-R L.M."/>
            <person name="Kovalovszki A."/>
            <person name="Ziels R.M."/>
            <person name="Maus I."/>
            <person name="Zhu X."/>
            <person name="Kougias P.G."/>
            <person name="Basile A."/>
            <person name="Luo G."/>
            <person name="Schluter A."/>
            <person name="Konstantinidis K.T."/>
            <person name="Angelidaki I."/>
        </authorList>
    </citation>
    <scope>NUCLEOTIDE SEQUENCE [LARGE SCALE GENOMIC DNA]</scope>
    <source>
        <strain evidence="3">AS27yjCOA_165</strain>
    </source>
</reference>
<evidence type="ECO:0000256" key="2">
    <source>
        <dbReference type="ARBA" id="ARBA00023235"/>
    </source>
</evidence>
<gene>
    <name evidence="3" type="ORF">GYA27_03035</name>
</gene>
<dbReference type="Pfam" id="PF00834">
    <property type="entry name" value="Ribul_P_3_epim"/>
    <property type="match status" value="1"/>
</dbReference>
<evidence type="ECO:0000313" key="4">
    <source>
        <dbReference type="Proteomes" id="UP000526033"/>
    </source>
</evidence>
<dbReference type="SUPFAM" id="SSF102405">
    <property type="entry name" value="MCP/YpsA-like"/>
    <property type="match status" value="1"/>
</dbReference>
<dbReference type="InterPro" id="IPR013785">
    <property type="entry name" value="Aldolase_TIM"/>
</dbReference>
<dbReference type="InterPro" id="IPR041164">
    <property type="entry name" value="LDcluster4"/>
</dbReference>
<dbReference type="Pfam" id="PF18306">
    <property type="entry name" value="LDcluster4"/>
    <property type="match status" value="1"/>
</dbReference>